<keyword evidence="6" id="KW-0411">Iron-sulfur</keyword>
<evidence type="ECO:0000256" key="4">
    <source>
        <dbReference type="ARBA" id="ARBA00022723"/>
    </source>
</evidence>
<evidence type="ECO:0000256" key="1">
    <source>
        <dbReference type="ARBA" id="ARBA00001966"/>
    </source>
</evidence>
<feature type="compositionally biased region" description="Basic and acidic residues" evidence="9">
    <location>
        <begin position="1321"/>
        <end position="1334"/>
    </location>
</feature>
<evidence type="ECO:0000313" key="11">
    <source>
        <dbReference type="EMBL" id="KAL2650416.1"/>
    </source>
</evidence>
<evidence type="ECO:0000259" key="10">
    <source>
        <dbReference type="SMART" id="SM00478"/>
    </source>
</evidence>
<feature type="region of interest" description="Disordered" evidence="9">
    <location>
        <begin position="401"/>
        <end position="470"/>
    </location>
</feature>
<dbReference type="SMART" id="SM00478">
    <property type="entry name" value="ENDO3c"/>
    <property type="match status" value="1"/>
</dbReference>
<dbReference type="CDD" id="cd00056">
    <property type="entry name" value="ENDO3c"/>
    <property type="match status" value="1"/>
</dbReference>
<evidence type="ECO:0000313" key="12">
    <source>
        <dbReference type="Proteomes" id="UP001605036"/>
    </source>
</evidence>
<dbReference type="GO" id="GO:0005634">
    <property type="term" value="C:nucleus"/>
    <property type="evidence" value="ECO:0007669"/>
    <property type="project" value="UniProtKB-SubCell"/>
</dbReference>
<evidence type="ECO:0000256" key="8">
    <source>
        <dbReference type="ARBA" id="ARBA00023242"/>
    </source>
</evidence>
<feature type="domain" description="HhH-GPD" evidence="10">
    <location>
        <begin position="1388"/>
        <end position="1557"/>
    </location>
</feature>
<dbReference type="SMART" id="SM00525">
    <property type="entry name" value="FES"/>
    <property type="match status" value="1"/>
</dbReference>
<keyword evidence="7" id="KW-0238">DNA-binding</keyword>
<dbReference type="InterPro" id="IPR044811">
    <property type="entry name" value="DME/ROS1"/>
</dbReference>
<reference evidence="11 12" key="1">
    <citation type="submission" date="2024-09" db="EMBL/GenBank/DDBJ databases">
        <title>Chromosome-scale assembly of Riccia fluitans.</title>
        <authorList>
            <person name="Paukszto L."/>
            <person name="Sawicki J."/>
            <person name="Karawczyk K."/>
            <person name="Piernik-Szablinska J."/>
            <person name="Szczecinska M."/>
            <person name="Mazdziarz M."/>
        </authorList>
    </citation>
    <scope>NUCLEOTIDE SEQUENCE [LARGE SCALE GENOMIC DNA]</scope>
    <source>
        <strain evidence="11">Rf_01</strain>
        <tissue evidence="11">Aerial parts of the thallus</tissue>
    </source>
</reference>
<keyword evidence="8" id="KW-0539">Nucleus</keyword>
<sequence>MDSKSTRFRQGIKSDLKVRQNSSGFFTDRTTQVQPDVLTGAEVQKTCGKNKLRQGTESNLGTGLTLKWGAKNFRRLRSGEGDSRFLLGQQKGLQSERTLCLPKMINNESIPMAVRMEKRQIFLPQSSPAGPKTPVPKQKRSKKRKLDDSVDDRRRRPDPYVSNQCMYSPAGERRMMPIGSGSLFVNIPLSPARDTAPEPLRCPQEQEIVSTSPLKFQSPISSEESQVQPAAQYSNYTPDNHIVESTKYGVKGGTISDDMDDIQIAAMILDTTPLFHKHCSQVNSRSATAQGNGSSRQLKENSSCIGGSVEGSFFVRNFILTKKPRSGQKRRAYPELEQYDCTTREESEDDVLSILNPEFLPDVKSRTPKAKKKLFDLNKPAVTYDSDFCLEESADLTQKRKILKKHSRPKVLSDVTKPVRVPKPKKATTPRKAGSTKPRGTKAESSKPRSTKKPGRTKKTHSHAAQAPEEGVFQGCNGNEVLGKSMVLGMVPRENSVESFPRLRMRAAARSKERSMLKYSDFDLSKAMVLVSNSQRALVPYARSRLKGLKPKVQLEDGDLQWWKLVMAHGPTYEDKCDEATSEKWANERSKFKHRAEGFIYLMQKVQGDRRFSQWKGSVIDSIVGAFLTQNVSDHLSSSAFMLLAAKYPVSRKRFTEVTVQESFERESLTTPLRNGLAEDFYVVEEPTAIEDKDTFEDSGSTELQPLIEELVETEEFWQAAPTHSMQDIPVNVESQHQGDAETRDARGESSGDFKIVDLMNASNSPGSSLSEQDVCTGGKHNTSLNRIVAEEAAVGSAVMDLECRGSFFHELQEVTIVRASKAHPVQSSGDTEMSGVQDTLSEDCEMRERLYRDNHSGACSPQIFQREDSSAHPIQIRGDTGTSTCDAGVSAVQGTTSRDCEMQELLEGDRCLPQDSECMESWVIGVSTETATSLRDCNMPEEAEEENPSEICVSQDVHLFKDSQVHDSPEELTNQNFSSHLDHNSDDAELVGVKSTSSEDGKVGDGVEEDDLSGCCHTQNGEGKDCLVRDDIPRVSGDRTQPAPITGDSGKSLGDTVTRDVHLSLQVQGSSDCELREGLEVDRPSECGFPVEVKCCKDSLVNAVSGESAVRNQLADPVPVTDNIQTNISHTGMIDFQGTSSRDCRTQEGLEAENQSESCLTVWAQPDNGTCHIQNRNSPHLEKRTVLGGYIPSADVRDSLEDSNRSEPSLPPDVEGEEFVVLDVPKEITVTSLSADPVRSSSDVGTTDLQGLNSGDFTSVEDGNSPGSSPPQDVNCNDCLIHDAVNEITGSNSLTDQVQSGGDTGASDALDTGLGEGAEDCNHSESSPPKEDGCEGLLIHHCPEEPSGPPTPEKISYNNLTGPQRAQLEQNRTKSKDNVNWEQVRKASQSTNGASVREVEDSISWEGVRAAKVDEIAAVIKERGMNNMLAGRIKAFLKRVSEAHGKLDLEWLRDIPPEEAKKFLLSIHGLGLKSAECVRLLTLRHLAFPVDTNVGRICVRLGWVPIEPLPELKLLSELETYPVQESIQKYLWPRLCTLDQDTLYELHYQMITFGKVFCTKRDPNCAACPLRDDCKHYNDSVLSRPTKPPEITLPIQNEPGTSHQETLALSAAEHTSTLSVSEPIIEEPPSPLRQEEFAESENKKVPSEDSMQPADGSSTAIVLVPDAVAKRPVPKLKSVGRLRTVHYVYELTDDHPLVEHIGARVEDDPCPILLAIWGPGESPSDEVCFTDSLEASEETVKGTLLVPCRTANRGAFPLNGTYFQVNEVFADHESSSNPIRVHRRLLWNLPRRKVYFGTSVTSIFKGLSVDEIQDAFQNGYICVRGFDSKTRAPKPLQPRLHAAASLKALCKVVLSFHLPAIQPVRRQHVTNRVSSVHLFVALKPTEGSKQTSCASNVTKKGDDYCFFPAIFKL</sequence>
<feature type="compositionally biased region" description="Basic and acidic residues" evidence="9">
    <location>
        <begin position="1634"/>
        <end position="1648"/>
    </location>
</feature>
<comment type="subcellular location">
    <subcellularLocation>
        <location evidence="2">Nucleus</location>
    </subcellularLocation>
</comment>
<dbReference type="GO" id="GO:0016787">
    <property type="term" value="F:hydrolase activity"/>
    <property type="evidence" value="ECO:0007669"/>
    <property type="project" value="UniProtKB-ARBA"/>
</dbReference>
<dbReference type="Pfam" id="PF15628">
    <property type="entry name" value="RRM_DME"/>
    <property type="match status" value="1"/>
</dbReference>
<comment type="cofactor">
    <cofactor evidence="1">
        <name>[4Fe-4S] cluster</name>
        <dbReference type="ChEBI" id="CHEBI:49883"/>
    </cofactor>
</comment>
<dbReference type="Proteomes" id="UP001605036">
    <property type="component" value="Unassembled WGS sequence"/>
</dbReference>
<dbReference type="Gene3D" id="1.10.340.30">
    <property type="entry name" value="Hypothetical protein, domain 2"/>
    <property type="match status" value="1"/>
</dbReference>
<feature type="region of interest" description="Disordered" evidence="9">
    <location>
        <begin position="1235"/>
        <end position="1275"/>
    </location>
</feature>
<protein>
    <recommendedName>
        <fullName evidence="10">HhH-GPD domain-containing protein</fullName>
    </recommendedName>
</protein>
<feature type="region of interest" description="Disordered" evidence="9">
    <location>
        <begin position="1035"/>
        <end position="1056"/>
    </location>
</feature>
<evidence type="ECO:0000256" key="6">
    <source>
        <dbReference type="ARBA" id="ARBA00023014"/>
    </source>
</evidence>
<accession>A0ABD1ZG47</accession>
<comment type="caution">
    <text evidence="11">The sequence shown here is derived from an EMBL/GenBank/DDBJ whole genome shotgun (WGS) entry which is preliminary data.</text>
</comment>
<dbReference type="InterPro" id="IPR003651">
    <property type="entry name" value="Endonuclease3_FeS-loop_motif"/>
</dbReference>
<feature type="compositionally biased region" description="Basic residues" evidence="9">
    <location>
        <begin position="420"/>
        <end position="429"/>
    </location>
</feature>
<keyword evidence="5" id="KW-0408">Iron</keyword>
<evidence type="ECO:0000256" key="5">
    <source>
        <dbReference type="ARBA" id="ARBA00023004"/>
    </source>
</evidence>
<feature type="region of interest" description="Disordered" evidence="9">
    <location>
        <begin position="967"/>
        <end position="1015"/>
    </location>
</feature>
<proteinExistence type="inferred from homology"/>
<feature type="compositionally biased region" description="Basic and acidic residues" evidence="9">
    <location>
        <begin position="145"/>
        <end position="158"/>
    </location>
</feature>
<evidence type="ECO:0000256" key="7">
    <source>
        <dbReference type="ARBA" id="ARBA00023125"/>
    </source>
</evidence>
<feature type="compositionally biased region" description="Basic residues" evidence="9">
    <location>
        <begin position="449"/>
        <end position="462"/>
    </location>
</feature>
<feature type="region of interest" description="Disordered" evidence="9">
    <location>
        <begin position="1196"/>
        <end position="1218"/>
    </location>
</feature>
<dbReference type="SUPFAM" id="SSF48150">
    <property type="entry name" value="DNA-glycosylase"/>
    <property type="match status" value="1"/>
</dbReference>
<feature type="region of interest" description="Disordered" evidence="9">
    <location>
        <begin position="1619"/>
        <end position="1657"/>
    </location>
</feature>
<dbReference type="PANTHER" id="PTHR46213:SF13">
    <property type="entry name" value="DEMETER-LIKE PROTEIN 2-RELATED"/>
    <property type="match status" value="1"/>
</dbReference>
<organism evidence="11 12">
    <name type="scientific">Riccia fluitans</name>
    <dbReference type="NCBI Taxonomy" id="41844"/>
    <lineage>
        <taxon>Eukaryota</taxon>
        <taxon>Viridiplantae</taxon>
        <taxon>Streptophyta</taxon>
        <taxon>Embryophyta</taxon>
        <taxon>Marchantiophyta</taxon>
        <taxon>Marchantiopsida</taxon>
        <taxon>Marchantiidae</taxon>
        <taxon>Marchantiales</taxon>
        <taxon>Ricciaceae</taxon>
        <taxon>Riccia</taxon>
    </lineage>
</organism>
<evidence type="ECO:0000256" key="9">
    <source>
        <dbReference type="SAM" id="MobiDB-lite"/>
    </source>
</evidence>
<feature type="compositionally biased region" description="Polar residues" evidence="9">
    <location>
        <begin position="1595"/>
        <end position="1607"/>
    </location>
</feature>
<gene>
    <name evidence="11" type="ORF">R1flu_018544</name>
</gene>
<feature type="compositionally biased region" description="Polar residues" evidence="9">
    <location>
        <begin position="1357"/>
        <end position="1371"/>
    </location>
</feature>
<dbReference type="InterPro" id="IPR003265">
    <property type="entry name" value="HhH-GPD_domain"/>
</dbReference>
<evidence type="ECO:0000256" key="2">
    <source>
        <dbReference type="ARBA" id="ARBA00004123"/>
    </source>
</evidence>
<dbReference type="GO" id="GO:0140097">
    <property type="term" value="F:catalytic activity, acting on DNA"/>
    <property type="evidence" value="ECO:0007669"/>
    <property type="project" value="UniProtKB-ARBA"/>
</dbReference>
<dbReference type="GO" id="GO:0051536">
    <property type="term" value="F:iron-sulfur cluster binding"/>
    <property type="evidence" value="ECO:0007669"/>
    <property type="project" value="UniProtKB-KW"/>
</dbReference>
<keyword evidence="12" id="KW-1185">Reference proteome</keyword>
<dbReference type="GO" id="GO:0003677">
    <property type="term" value="F:DNA binding"/>
    <property type="evidence" value="ECO:0007669"/>
    <property type="project" value="UniProtKB-KW"/>
</dbReference>
<dbReference type="InterPro" id="IPR028925">
    <property type="entry name" value="RRM_DME"/>
</dbReference>
<keyword evidence="4" id="KW-0479">Metal-binding</keyword>
<dbReference type="PANTHER" id="PTHR46213">
    <property type="entry name" value="TRANSCRIPTIONAL ACTIVATOR DEMETER"/>
    <property type="match status" value="1"/>
</dbReference>
<dbReference type="InterPro" id="IPR011257">
    <property type="entry name" value="DNA_glycosylase"/>
</dbReference>
<dbReference type="InterPro" id="IPR023170">
    <property type="entry name" value="HhH_base_excis_C"/>
</dbReference>
<dbReference type="GO" id="GO:0046872">
    <property type="term" value="F:metal ion binding"/>
    <property type="evidence" value="ECO:0007669"/>
    <property type="project" value="UniProtKB-KW"/>
</dbReference>
<feature type="region of interest" description="Disordered" evidence="9">
    <location>
        <begin position="1586"/>
        <end position="1607"/>
    </location>
</feature>
<feature type="region of interest" description="Disordered" evidence="9">
    <location>
        <begin position="1294"/>
        <end position="1377"/>
    </location>
</feature>
<evidence type="ECO:0000256" key="3">
    <source>
        <dbReference type="ARBA" id="ARBA00005646"/>
    </source>
</evidence>
<dbReference type="Gene3D" id="1.10.1670.10">
    <property type="entry name" value="Helix-hairpin-Helix base-excision DNA repair enzymes (C-terminal)"/>
    <property type="match status" value="1"/>
</dbReference>
<feature type="region of interest" description="Disordered" evidence="9">
    <location>
        <begin position="122"/>
        <end position="168"/>
    </location>
</feature>
<dbReference type="EMBL" id="JBHFFA010000001">
    <property type="protein sequence ID" value="KAL2650416.1"/>
    <property type="molecule type" value="Genomic_DNA"/>
</dbReference>
<comment type="similarity">
    <text evidence="3">Belongs to the DNA glycosylase family. DEMETER subfamily.</text>
</comment>
<feature type="compositionally biased region" description="Basic and acidic residues" evidence="9">
    <location>
        <begin position="1196"/>
        <end position="1206"/>
    </location>
</feature>
<name>A0ABD1ZG47_9MARC</name>